<name>A0A6P6SBX7_COFAR</name>
<dbReference type="PANTHER" id="PTHR36799:SF2">
    <property type="entry name" value="PROTEIN CHLORORESPIRATORY REDUCTION 42, CHLOROPLASTIC"/>
    <property type="match status" value="1"/>
</dbReference>
<evidence type="ECO:0000313" key="1">
    <source>
        <dbReference type="Proteomes" id="UP001652660"/>
    </source>
</evidence>
<dbReference type="OrthoDB" id="2020429at2759"/>
<dbReference type="Pfam" id="PF11347">
    <property type="entry name" value="CRR42-like"/>
    <property type="match status" value="1"/>
</dbReference>
<reference evidence="1" key="1">
    <citation type="journal article" date="2025" name="Foods">
        <title>Unveiling the Microbial Signatures of Arabica Coffee Cherries: Insights into Ripeness Specific Diversity, Functional Traits, and Implications for Quality and Safety.</title>
        <authorList>
            <consortium name="RefSeq"/>
            <person name="Tenea G.N."/>
            <person name="Cifuentes V."/>
            <person name="Reyes P."/>
            <person name="Cevallos-Vallejos M."/>
        </authorList>
    </citation>
    <scope>NUCLEOTIDE SEQUENCE [LARGE SCALE GENOMIC DNA]</scope>
</reference>
<dbReference type="Proteomes" id="UP001652660">
    <property type="component" value="Chromosome 5c"/>
</dbReference>
<protein>
    <submittedName>
        <fullName evidence="2">Protein CHLORORESPIRATORY REDUCTION 42, chloroplastic-like</fullName>
    </submittedName>
</protein>
<dbReference type="PANTHER" id="PTHR36799">
    <property type="match status" value="1"/>
</dbReference>
<proteinExistence type="predicted"/>
<organism evidence="1 2">
    <name type="scientific">Coffea arabica</name>
    <name type="common">Arabian coffee</name>
    <dbReference type="NCBI Taxonomy" id="13443"/>
    <lineage>
        <taxon>Eukaryota</taxon>
        <taxon>Viridiplantae</taxon>
        <taxon>Streptophyta</taxon>
        <taxon>Embryophyta</taxon>
        <taxon>Tracheophyta</taxon>
        <taxon>Spermatophyta</taxon>
        <taxon>Magnoliopsida</taxon>
        <taxon>eudicotyledons</taxon>
        <taxon>Gunneridae</taxon>
        <taxon>Pentapetalae</taxon>
        <taxon>asterids</taxon>
        <taxon>lamiids</taxon>
        <taxon>Gentianales</taxon>
        <taxon>Rubiaceae</taxon>
        <taxon>Ixoroideae</taxon>
        <taxon>Gardenieae complex</taxon>
        <taxon>Bertiereae - Coffeeae clade</taxon>
        <taxon>Coffeeae</taxon>
        <taxon>Coffea</taxon>
    </lineage>
</organism>
<dbReference type="RefSeq" id="XP_027063625.1">
    <property type="nucleotide sequence ID" value="XM_027207824.2"/>
</dbReference>
<dbReference type="AlphaFoldDB" id="A0A6P6SBX7"/>
<accession>A0A6P6SBX7</accession>
<dbReference type="GO" id="GO:0010258">
    <property type="term" value="P:NADH dehydrogenase complex (plastoquinone) assembly"/>
    <property type="evidence" value="ECO:0007669"/>
    <property type="project" value="InterPro"/>
</dbReference>
<dbReference type="InterPro" id="IPR021495">
    <property type="entry name" value="CRR42-like"/>
</dbReference>
<reference evidence="2" key="2">
    <citation type="submission" date="2025-08" db="UniProtKB">
        <authorList>
            <consortium name="RefSeq"/>
        </authorList>
    </citation>
    <scope>IDENTIFICATION</scope>
    <source>
        <tissue evidence="2">Leaves</tissue>
    </source>
</reference>
<sequence>MAFSISSMPKYPYSSTNTIASSPSQYISIKIQCLATKCELDQEPSKEMKLASKGSKLGIGSPIVVVEAPKMIKTAASVPCLRVNAGLVKPGDVGRIVSRKPKDVWAVRLSIGTYLIDGKYFKPLEELAD</sequence>
<keyword evidence="1" id="KW-1185">Reference proteome</keyword>
<dbReference type="GeneID" id="113689998"/>
<gene>
    <name evidence="2" type="primary">LOC113689998</name>
</gene>
<evidence type="ECO:0000313" key="2">
    <source>
        <dbReference type="RefSeq" id="XP_027063625.1"/>
    </source>
</evidence>